<keyword evidence="9" id="KW-1185">Reference proteome</keyword>
<dbReference type="InterPro" id="IPR001128">
    <property type="entry name" value="Cyt_P450"/>
</dbReference>
<keyword evidence="7" id="KW-0349">Heme</keyword>
<organism evidence="8 9">
    <name type="scientific">Penicillium desertorum</name>
    <dbReference type="NCBI Taxonomy" id="1303715"/>
    <lineage>
        <taxon>Eukaryota</taxon>
        <taxon>Fungi</taxon>
        <taxon>Dikarya</taxon>
        <taxon>Ascomycota</taxon>
        <taxon>Pezizomycotina</taxon>
        <taxon>Eurotiomycetes</taxon>
        <taxon>Eurotiomycetidae</taxon>
        <taxon>Eurotiales</taxon>
        <taxon>Aspergillaceae</taxon>
        <taxon>Penicillium</taxon>
    </lineage>
</organism>
<dbReference type="CDD" id="cd11065">
    <property type="entry name" value="CYP64-like"/>
    <property type="match status" value="1"/>
</dbReference>
<dbReference type="Proteomes" id="UP001147760">
    <property type="component" value="Unassembled WGS sequence"/>
</dbReference>
<keyword evidence="5 7" id="KW-0408">Iron</keyword>
<dbReference type="InterPro" id="IPR050364">
    <property type="entry name" value="Cytochrome_P450_fung"/>
</dbReference>
<proteinExistence type="inferred from homology"/>
<dbReference type="InterPro" id="IPR036396">
    <property type="entry name" value="Cyt_P450_sf"/>
</dbReference>
<dbReference type="PANTHER" id="PTHR46300">
    <property type="entry name" value="P450, PUTATIVE (EUROFUNG)-RELATED-RELATED"/>
    <property type="match status" value="1"/>
</dbReference>
<dbReference type="GO" id="GO:0020037">
    <property type="term" value="F:heme binding"/>
    <property type="evidence" value="ECO:0007669"/>
    <property type="project" value="InterPro"/>
</dbReference>
<keyword evidence="3 7" id="KW-0479">Metal-binding</keyword>
<dbReference type="Gene3D" id="1.10.630.10">
    <property type="entry name" value="Cytochrome P450"/>
    <property type="match status" value="1"/>
</dbReference>
<evidence type="ECO:0000256" key="3">
    <source>
        <dbReference type="ARBA" id="ARBA00022723"/>
    </source>
</evidence>
<dbReference type="PRINTS" id="PR00463">
    <property type="entry name" value="EP450I"/>
</dbReference>
<dbReference type="GO" id="GO:0016705">
    <property type="term" value="F:oxidoreductase activity, acting on paired donors, with incorporation or reduction of molecular oxygen"/>
    <property type="evidence" value="ECO:0007669"/>
    <property type="project" value="InterPro"/>
</dbReference>
<evidence type="ECO:0000256" key="1">
    <source>
        <dbReference type="ARBA" id="ARBA00001971"/>
    </source>
</evidence>
<evidence type="ECO:0000256" key="5">
    <source>
        <dbReference type="ARBA" id="ARBA00023004"/>
    </source>
</evidence>
<gene>
    <name evidence="8" type="ORF">N7530_006786</name>
</gene>
<dbReference type="PANTHER" id="PTHR46300:SF2">
    <property type="entry name" value="CYTOCHROME P450 MONOOXYGENASE ALNH-RELATED"/>
    <property type="match status" value="1"/>
</dbReference>
<dbReference type="PRINTS" id="PR00385">
    <property type="entry name" value="P450"/>
</dbReference>
<accession>A0A9W9WSD5</accession>
<dbReference type="GO" id="GO:0043386">
    <property type="term" value="P:mycotoxin biosynthetic process"/>
    <property type="evidence" value="ECO:0007669"/>
    <property type="project" value="UniProtKB-ARBA"/>
</dbReference>
<reference evidence="8" key="2">
    <citation type="journal article" date="2023" name="IMA Fungus">
        <title>Comparative genomic study of the Penicillium genus elucidates a diverse pangenome and 15 lateral gene transfer events.</title>
        <authorList>
            <person name="Petersen C."/>
            <person name="Sorensen T."/>
            <person name="Nielsen M.R."/>
            <person name="Sondergaard T.E."/>
            <person name="Sorensen J.L."/>
            <person name="Fitzpatrick D.A."/>
            <person name="Frisvad J.C."/>
            <person name="Nielsen K.L."/>
        </authorList>
    </citation>
    <scope>NUCLEOTIDE SEQUENCE</scope>
    <source>
        <strain evidence="8">IBT 17660</strain>
    </source>
</reference>
<comment type="cofactor">
    <cofactor evidence="1 7">
        <name>heme</name>
        <dbReference type="ChEBI" id="CHEBI:30413"/>
    </cofactor>
</comment>
<dbReference type="GO" id="GO:0004497">
    <property type="term" value="F:monooxygenase activity"/>
    <property type="evidence" value="ECO:0007669"/>
    <property type="project" value="UniProtKB-KW"/>
</dbReference>
<evidence type="ECO:0000256" key="4">
    <source>
        <dbReference type="ARBA" id="ARBA00023002"/>
    </source>
</evidence>
<dbReference type="EMBL" id="JAPWDO010000004">
    <property type="protein sequence ID" value="KAJ5472785.1"/>
    <property type="molecule type" value="Genomic_DNA"/>
</dbReference>
<dbReference type="GO" id="GO:0005506">
    <property type="term" value="F:iron ion binding"/>
    <property type="evidence" value="ECO:0007669"/>
    <property type="project" value="InterPro"/>
</dbReference>
<dbReference type="AlphaFoldDB" id="A0A9W9WSD5"/>
<keyword evidence="6" id="KW-0503">Monooxygenase</keyword>
<evidence type="ECO:0008006" key="10">
    <source>
        <dbReference type="Google" id="ProtNLM"/>
    </source>
</evidence>
<evidence type="ECO:0000313" key="8">
    <source>
        <dbReference type="EMBL" id="KAJ5472785.1"/>
    </source>
</evidence>
<dbReference type="InterPro" id="IPR002401">
    <property type="entry name" value="Cyt_P450_E_grp-I"/>
</dbReference>
<evidence type="ECO:0000256" key="2">
    <source>
        <dbReference type="ARBA" id="ARBA00010617"/>
    </source>
</evidence>
<keyword evidence="4" id="KW-0560">Oxidoreductase</keyword>
<dbReference type="OrthoDB" id="1103324at2759"/>
<protein>
    <recommendedName>
        <fullName evidence="10">Cytochrome P450</fullName>
    </recommendedName>
</protein>
<evidence type="ECO:0000313" key="9">
    <source>
        <dbReference type="Proteomes" id="UP001147760"/>
    </source>
</evidence>
<evidence type="ECO:0000256" key="6">
    <source>
        <dbReference type="ARBA" id="ARBA00023033"/>
    </source>
</evidence>
<evidence type="ECO:0000256" key="7">
    <source>
        <dbReference type="PIRSR" id="PIRSR602401-1"/>
    </source>
</evidence>
<sequence length="534" mass="61065">MTSLWIYTLSVLIIYGTTKLLRMGSRDKRLPPGPPTVPILGNLHQIPLTRFHKKILDWGNEYENIFSLKVGSGTTIVLLDRMAINQLLDKKGSIYSDRPKDHVVSIIDSGGFAFWDNNAHWRSQRKVTSSSLSPTQVEGKLREIQEAETAILIRDLISTPQMFFEHVKRTTVSIADIITWGFRAPTYDNWWASGACEVSDALFSGVTPGAYPPVDEFPFLKYLPDRLSPWRTRAERLKQRVDSFWGNARQRLDERRRKGVKRDCIADNLLDGTQPIDIPLTDRQFNDFLGFLVAAGSDTTAGSILASIRYLASHPHVQKKAQNEIDDTCGADRLPVWSDNGKLPYINCIIKEGMRIHPVVPIVFPHRVREDNWYQDMLIPRDSLVIVPAWAIQHSEIHGYQDPESYNPDRFVHHPKLAPAYAGNANYMNRDEFWTLFDHYAYGAGRRLCPGIHLAEHIQWHVTAILLWAFDIVPTTNAQTGEEEHLDLESFQDGLTQPPLPYKVHFKVRSKAHMETIMRTAKEAESFLQQFEEV</sequence>
<name>A0A9W9WSD5_9EURO</name>
<dbReference type="SUPFAM" id="SSF48264">
    <property type="entry name" value="Cytochrome P450"/>
    <property type="match status" value="1"/>
</dbReference>
<reference evidence="8" key="1">
    <citation type="submission" date="2022-12" db="EMBL/GenBank/DDBJ databases">
        <authorList>
            <person name="Petersen C."/>
        </authorList>
    </citation>
    <scope>NUCLEOTIDE SEQUENCE</scope>
    <source>
        <strain evidence="8">IBT 17660</strain>
    </source>
</reference>
<comment type="similarity">
    <text evidence="2">Belongs to the cytochrome P450 family.</text>
</comment>
<comment type="caution">
    <text evidence="8">The sequence shown here is derived from an EMBL/GenBank/DDBJ whole genome shotgun (WGS) entry which is preliminary data.</text>
</comment>
<feature type="binding site" description="axial binding residue" evidence="7">
    <location>
        <position position="449"/>
    </location>
    <ligand>
        <name>heme</name>
        <dbReference type="ChEBI" id="CHEBI:30413"/>
    </ligand>
    <ligandPart>
        <name>Fe</name>
        <dbReference type="ChEBI" id="CHEBI:18248"/>
    </ligandPart>
</feature>
<dbReference type="Pfam" id="PF00067">
    <property type="entry name" value="p450"/>
    <property type="match status" value="1"/>
</dbReference>